<dbReference type="Pfam" id="PF00860">
    <property type="entry name" value="Xan_ur_permease"/>
    <property type="match status" value="1"/>
</dbReference>
<sequence length="447" mass="46481">MAAERERVVGYLPQDRPPFGALVSLGFQHVLTMFPATVLVAILTGFDVGVTLFASGLATIVAVVGSRGRIPLYYGGSFAYIAPVQSVAQTWGLAVAQVGVVATGVLNAICGWLIQRAGKARLDRVLPPAVTGAVAIVIGIALAKTAMDMASKNWGIALLTLVLTILFSVYLQGRGLLGMLPVLLGAACGYVVAAATGHVDFTPVLEAPWFALPRFQLPAFTAPGAWQAILAIAPIAIATIPESTAHLYQISLYIDRLAEEKRQRPLRIKNLIGLNLILDGLADIVHGMLGASSGTNYGENNSLMAITRNYSTAVLIAAGAIAMILGFFSKLSALVGTLPEFVTGGLAIYLFGVIGMQGIALMMSERVNLFDPRQLAIGAVILVVGLGGNAFEGGNIPIWGMKLPAIATAAVAGILLNLIFVAFDRNRAAGQDAGVAEPAPSPAGGDD</sequence>
<keyword evidence="9" id="KW-1185">Reference proteome</keyword>
<organism evidence="8 9">
    <name type="scientific">Thermaerobacter subterraneus DSM 13965</name>
    <dbReference type="NCBI Taxonomy" id="867903"/>
    <lineage>
        <taxon>Bacteria</taxon>
        <taxon>Bacillati</taxon>
        <taxon>Bacillota</taxon>
        <taxon>Clostridia</taxon>
        <taxon>Eubacteriales</taxon>
        <taxon>Clostridiales Family XVII. Incertae Sedis</taxon>
        <taxon>Thermaerobacter</taxon>
    </lineage>
</organism>
<comment type="caution">
    <text evidence="8">The sequence shown here is derived from an EMBL/GenBank/DDBJ whole genome shotgun (WGS) entry which is preliminary data.</text>
</comment>
<keyword evidence="3" id="KW-0813">Transport</keyword>
<dbReference type="PANTHER" id="PTHR42810">
    <property type="entry name" value="PURINE PERMEASE C1399.01C-RELATED"/>
    <property type="match status" value="1"/>
</dbReference>
<reference evidence="8" key="1">
    <citation type="submission" date="2010-10" db="EMBL/GenBank/DDBJ databases">
        <authorList>
            <consortium name="US DOE Joint Genome Institute (JGI-PGF)"/>
            <person name="Lucas S."/>
            <person name="Copeland A."/>
            <person name="Lapidus A."/>
            <person name="Bruce D."/>
            <person name="Goodwin L."/>
            <person name="Pitluck S."/>
            <person name="Kyrpides N."/>
            <person name="Mavromatis K."/>
            <person name="Detter J.C."/>
            <person name="Han C."/>
            <person name="Land M."/>
            <person name="Hauser L."/>
            <person name="Markowitz V."/>
            <person name="Cheng J.-F."/>
            <person name="Hugenholtz P."/>
            <person name="Woyke T."/>
            <person name="Wu D."/>
            <person name="Pukall R."/>
            <person name="Wahrenburg C."/>
            <person name="Brambilla E."/>
            <person name="Klenk H.-P."/>
            <person name="Eisen J.A."/>
        </authorList>
    </citation>
    <scope>NUCLEOTIDE SEQUENCE [LARGE SCALE GENOMIC DNA]</scope>
    <source>
        <strain evidence="8">DSM 13965</strain>
    </source>
</reference>
<feature type="transmembrane region" description="Helical" evidence="7">
    <location>
        <begin position="341"/>
        <end position="363"/>
    </location>
</feature>
<feature type="transmembrane region" description="Helical" evidence="7">
    <location>
        <begin position="178"/>
        <end position="199"/>
    </location>
</feature>
<dbReference type="PANTHER" id="PTHR42810:SF4">
    <property type="entry name" value="URIC ACID TRANSPORTER UACT"/>
    <property type="match status" value="1"/>
</dbReference>
<evidence type="ECO:0000256" key="7">
    <source>
        <dbReference type="SAM" id="Phobius"/>
    </source>
</evidence>
<dbReference type="AlphaFoldDB" id="K6Q3H4"/>
<proteinExistence type="inferred from homology"/>
<dbReference type="InterPro" id="IPR006043">
    <property type="entry name" value="NCS2"/>
</dbReference>
<accession>K6Q3H4</accession>
<evidence type="ECO:0000256" key="3">
    <source>
        <dbReference type="ARBA" id="ARBA00022448"/>
    </source>
</evidence>
<keyword evidence="5 7" id="KW-1133">Transmembrane helix</keyword>
<evidence type="ECO:0000313" key="8">
    <source>
        <dbReference type="EMBL" id="EKP95619.1"/>
    </source>
</evidence>
<feature type="transmembrane region" description="Helical" evidence="7">
    <location>
        <begin position="375"/>
        <end position="391"/>
    </location>
</feature>
<evidence type="ECO:0000256" key="1">
    <source>
        <dbReference type="ARBA" id="ARBA00004141"/>
    </source>
</evidence>
<evidence type="ECO:0000256" key="2">
    <source>
        <dbReference type="ARBA" id="ARBA00008821"/>
    </source>
</evidence>
<name>K6Q3H4_9FIRM</name>
<feature type="transmembrane region" description="Helical" evidence="7">
    <location>
        <begin position="21"/>
        <end position="42"/>
    </location>
</feature>
<dbReference type="OrthoDB" id="9779092at2"/>
<dbReference type="STRING" id="867903.ThesuDRAFT_01376"/>
<keyword evidence="4 7" id="KW-0812">Transmembrane</keyword>
<dbReference type="GO" id="GO:0042907">
    <property type="term" value="F:xanthine transmembrane transporter activity"/>
    <property type="evidence" value="ECO:0007669"/>
    <property type="project" value="TreeGrafter"/>
</dbReference>
<evidence type="ECO:0000256" key="4">
    <source>
        <dbReference type="ARBA" id="ARBA00022692"/>
    </source>
</evidence>
<dbReference type="GO" id="GO:0005886">
    <property type="term" value="C:plasma membrane"/>
    <property type="evidence" value="ECO:0007669"/>
    <property type="project" value="TreeGrafter"/>
</dbReference>
<gene>
    <name evidence="8" type="ORF">ThesuDRAFT_01376</name>
</gene>
<reference evidence="8" key="2">
    <citation type="submission" date="2012-10" db="EMBL/GenBank/DDBJ databases">
        <title>Improved high-quality draft of Thermaerobacter subterraneus C21, DSM 13965.</title>
        <authorList>
            <consortium name="DOE Joint Genome Institute"/>
            <person name="Eisen J."/>
            <person name="Huntemann M."/>
            <person name="Wei C.-L."/>
            <person name="Han J."/>
            <person name="Detter J.C."/>
            <person name="Han C."/>
            <person name="Tapia R."/>
            <person name="Chen A."/>
            <person name="Kyrpides N."/>
            <person name="Mavromatis K."/>
            <person name="Markowitz V."/>
            <person name="Szeto E."/>
            <person name="Ivanova N."/>
            <person name="Mikhailova N."/>
            <person name="Ovchinnikova G."/>
            <person name="Pagani I."/>
            <person name="Pati A."/>
            <person name="Goodwin L."/>
            <person name="Nordberg H.P."/>
            <person name="Cantor M.N."/>
            <person name="Hua S.X."/>
            <person name="Woyke T."/>
            <person name="Eisen J."/>
            <person name="Klenk H.-P."/>
        </authorList>
    </citation>
    <scope>NUCLEOTIDE SEQUENCE [LARGE SCALE GENOMIC DNA]</scope>
    <source>
        <strain evidence="8">DSM 13965</strain>
    </source>
</reference>
<comment type="similarity">
    <text evidence="2">Belongs to the nucleobase:cation symporter-2 (NCS2) (TC 2.A.40) family.</text>
</comment>
<feature type="transmembrane region" description="Helical" evidence="7">
    <location>
        <begin position="94"/>
        <end position="114"/>
    </location>
</feature>
<feature type="transmembrane region" description="Helical" evidence="7">
    <location>
        <begin position="153"/>
        <end position="171"/>
    </location>
</feature>
<protein>
    <submittedName>
        <fullName evidence="8">Xanthine/uracil permease</fullName>
    </submittedName>
</protein>
<dbReference type="HOGENOM" id="CLU_017959_1_2_9"/>
<dbReference type="EMBL" id="AENY02000002">
    <property type="protein sequence ID" value="EKP95619.1"/>
    <property type="molecule type" value="Genomic_DNA"/>
</dbReference>
<dbReference type="eggNOG" id="COG2233">
    <property type="taxonomic scope" value="Bacteria"/>
</dbReference>
<feature type="transmembrane region" description="Helical" evidence="7">
    <location>
        <begin position="126"/>
        <end position="147"/>
    </location>
</feature>
<dbReference type="RefSeq" id="WP_006903645.1">
    <property type="nucleotide sequence ID" value="NZ_JH976535.1"/>
</dbReference>
<dbReference type="Proteomes" id="UP000005710">
    <property type="component" value="Unassembled WGS sequence"/>
</dbReference>
<feature type="transmembrane region" description="Helical" evidence="7">
    <location>
        <begin position="403"/>
        <end position="423"/>
    </location>
</feature>
<feature type="transmembrane region" description="Helical" evidence="7">
    <location>
        <begin position="48"/>
        <end position="65"/>
    </location>
</feature>
<feature type="transmembrane region" description="Helical" evidence="7">
    <location>
        <begin position="310"/>
        <end position="329"/>
    </location>
</feature>
<evidence type="ECO:0000313" key="9">
    <source>
        <dbReference type="Proteomes" id="UP000005710"/>
    </source>
</evidence>
<comment type="subcellular location">
    <subcellularLocation>
        <location evidence="1">Membrane</location>
        <topology evidence="1">Multi-pass membrane protein</topology>
    </subcellularLocation>
</comment>
<evidence type="ECO:0000256" key="5">
    <source>
        <dbReference type="ARBA" id="ARBA00022989"/>
    </source>
</evidence>
<evidence type="ECO:0000256" key="6">
    <source>
        <dbReference type="ARBA" id="ARBA00023136"/>
    </source>
</evidence>
<keyword evidence="6 7" id="KW-0472">Membrane</keyword>
<feature type="transmembrane region" description="Helical" evidence="7">
    <location>
        <begin position="219"/>
        <end position="240"/>
    </location>
</feature>